<keyword evidence="6" id="KW-1185">Reference proteome</keyword>
<keyword evidence="3" id="KW-1133">Transmembrane helix</keyword>
<dbReference type="Proteomes" id="UP001268542">
    <property type="component" value="Unassembled WGS sequence"/>
</dbReference>
<dbReference type="Pfam" id="PF03816">
    <property type="entry name" value="LytR_cpsA_psr"/>
    <property type="match status" value="1"/>
</dbReference>
<feature type="compositionally biased region" description="Pro residues" evidence="2">
    <location>
        <begin position="77"/>
        <end position="102"/>
    </location>
</feature>
<keyword evidence="3" id="KW-0812">Transmembrane</keyword>
<gene>
    <name evidence="5" type="ORF">RDV89_06420</name>
</gene>
<name>A0ABU3PV37_9ACTN</name>
<feature type="region of interest" description="Disordered" evidence="2">
    <location>
        <begin position="1"/>
        <end position="104"/>
    </location>
</feature>
<organism evidence="5 6">
    <name type="scientific">Nocardioides imazamoxiresistens</name>
    <dbReference type="NCBI Taxonomy" id="3231893"/>
    <lineage>
        <taxon>Bacteria</taxon>
        <taxon>Bacillati</taxon>
        <taxon>Actinomycetota</taxon>
        <taxon>Actinomycetes</taxon>
        <taxon>Propionibacteriales</taxon>
        <taxon>Nocardioidaceae</taxon>
        <taxon>Nocardioides</taxon>
    </lineage>
</organism>
<feature type="domain" description="Cell envelope-related transcriptional attenuator" evidence="4">
    <location>
        <begin position="185"/>
        <end position="339"/>
    </location>
</feature>
<evidence type="ECO:0000313" key="6">
    <source>
        <dbReference type="Proteomes" id="UP001268542"/>
    </source>
</evidence>
<dbReference type="InterPro" id="IPR004474">
    <property type="entry name" value="LytR_CpsA_psr"/>
</dbReference>
<accession>A0ABU3PV37</accession>
<feature type="transmembrane region" description="Helical" evidence="3">
    <location>
        <begin position="114"/>
        <end position="134"/>
    </location>
</feature>
<dbReference type="EMBL" id="JAVYII010000002">
    <property type="protein sequence ID" value="MDT9592692.1"/>
    <property type="molecule type" value="Genomic_DNA"/>
</dbReference>
<evidence type="ECO:0000259" key="4">
    <source>
        <dbReference type="Pfam" id="PF03816"/>
    </source>
</evidence>
<sequence length="433" mass="45553">MADGRNGGGRPREGTPEYEWLYGGGSGGEGATRPYRQRPGDDESTQVLGGPGTHDADLYPAYPPPPPGRRRARQEPPQGPPHGPPGGRPPGRPGPAGPPPAAPRRRRRFPVLRTVLLLVVLWLVFLVAVPIWAWNNVERIGAMPEGDRPADQPGTTYLVVGSDSRAGLSAEDRARLGTGSVDGDRTDTILMIHTGGGEPVVVSFPRDSFVDLPDGAGSTKINAVYARGGDEGARYLVETVELNTGIRIDHYAEIGMGGVADVVDAVGGIEICPEDPIKDDGAHLDIPGGCQEVDGVTALSYSRARCSKNGPPECPLVRSDLDRVKNQREVVSAVGSKAADPLNVLLPWRYVSLNKAATSFIAVDEDTNVVEAGRMALALRAIGGGARSCTVPIADSSANSWDDARADVLFGAIIADDTSQITDDVCTESGLAP</sequence>
<dbReference type="RefSeq" id="WP_315732114.1">
    <property type="nucleotide sequence ID" value="NZ_JAVYII010000002.1"/>
</dbReference>
<reference evidence="5 6" key="1">
    <citation type="submission" date="2023-08" db="EMBL/GenBank/DDBJ databases">
        <title>Nocardioides seae sp. nov., a bacterium isolated from a soil.</title>
        <authorList>
            <person name="Wang X."/>
        </authorList>
    </citation>
    <scope>NUCLEOTIDE SEQUENCE [LARGE SCALE GENOMIC DNA]</scope>
    <source>
        <strain evidence="5 6">YZH12</strain>
    </source>
</reference>
<comment type="caution">
    <text evidence="5">The sequence shown here is derived from an EMBL/GenBank/DDBJ whole genome shotgun (WGS) entry which is preliminary data.</text>
</comment>
<dbReference type="Gene3D" id="3.40.630.190">
    <property type="entry name" value="LCP protein"/>
    <property type="match status" value="1"/>
</dbReference>
<keyword evidence="3" id="KW-0472">Membrane</keyword>
<dbReference type="PANTHER" id="PTHR33392:SF6">
    <property type="entry name" value="POLYISOPRENYL-TEICHOIC ACID--PEPTIDOGLYCAN TEICHOIC ACID TRANSFERASE TAGU"/>
    <property type="match status" value="1"/>
</dbReference>
<protein>
    <submittedName>
        <fullName evidence="5">LCP family protein</fullName>
    </submittedName>
</protein>
<evidence type="ECO:0000313" key="5">
    <source>
        <dbReference type="EMBL" id="MDT9592692.1"/>
    </source>
</evidence>
<evidence type="ECO:0000256" key="2">
    <source>
        <dbReference type="SAM" id="MobiDB-lite"/>
    </source>
</evidence>
<evidence type="ECO:0000256" key="3">
    <source>
        <dbReference type="SAM" id="Phobius"/>
    </source>
</evidence>
<dbReference type="InterPro" id="IPR050922">
    <property type="entry name" value="LytR/CpsA/Psr_CW_biosynth"/>
</dbReference>
<dbReference type="NCBIfam" id="TIGR00350">
    <property type="entry name" value="lytR_cpsA_psr"/>
    <property type="match status" value="1"/>
</dbReference>
<comment type="similarity">
    <text evidence="1">Belongs to the LytR/CpsA/Psr (LCP) family.</text>
</comment>
<dbReference type="PANTHER" id="PTHR33392">
    <property type="entry name" value="POLYISOPRENYL-TEICHOIC ACID--PEPTIDOGLYCAN TEICHOIC ACID TRANSFERASE TAGU"/>
    <property type="match status" value="1"/>
</dbReference>
<proteinExistence type="inferred from homology"/>
<evidence type="ECO:0000256" key="1">
    <source>
        <dbReference type="ARBA" id="ARBA00006068"/>
    </source>
</evidence>